<dbReference type="InterPro" id="IPR040351">
    <property type="entry name" value="RAB3IL/RAB3IP/Sec2"/>
</dbReference>
<dbReference type="GO" id="GO:0070319">
    <property type="term" value="C:Golgi to plasma membrane transport vesicle"/>
    <property type="evidence" value="ECO:0007669"/>
    <property type="project" value="TreeGrafter"/>
</dbReference>
<keyword evidence="1 2" id="KW-0175">Coiled coil</keyword>
<dbReference type="PANTHER" id="PTHR14430">
    <property type="entry name" value="RABIN3-RELATED"/>
    <property type="match status" value="1"/>
</dbReference>
<evidence type="ECO:0000313" key="5">
    <source>
        <dbReference type="EMBL" id="KAF2197684.1"/>
    </source>
</evidence>
<dbReference type="PANTHER" id="PTHR14430:SF0">
    <property type="entry name" value="SEC2P DOMAIN-CONTAINING PROTEIN"/>
    <property type="match status" value="1"/>
</dbReference>
<evidence type="ECO:0000259" key="4">
    <source>
        <dbReference type="Pfam" id="PF06428"/>
    </source>
</evidence>
<dbReference type="GO" id="GO:0005085">
    <property type="term" value="F:guanyl-nucleotide exchange factor activity"/>
    <property type="evidence" value="ECO:0007669"/>
    <property type="project" value="InterPro"/>
</dbReference>
<keyword evidence="6" id="KW-1185">Reference proteome</keyword>
<reference evidence="5" key="1">
    <citation type="journal article" date="2020" name="Stud. Mycol.">
        <title>101 Dothideomycetes genomes: a test case for predicting lifestyles and emergence of pathogens.</title>
        <authorList>
            <person name="Haridas S."/>
            <person name="Albert R."/>
            <person name="Binder M."/>
            <person name="Bloem J."/>
            <person name="Labutti K."/>
            <person name="Salamov A."/>
            <person name="Andreopoulos B."/>
            <person name="Baker S."/>
            <person name="Barry K."/>
            <person name="Bills G."/>
            <person name="Bluhm B."/>
            <person name="Cannon C."/>
            <person name="Castanera R."/>
            <person name="Culley D."/>
            <person name="Daum C."/>
            <person name="Ezra D."/>
            <person name="Gonzalez J."/>
            <person name="Henrissat B."/>
            <person name="Kuo A."/>
            <person name="Liang C."/>
            <person name="Lipzen A."/>
            <person name="Lutzoni F."/>
            <person name="Magnuson J."/>
            <person name="Mondo S."/>
            <person name="Nolan M."/>
            <person name="Ohm R."/>
            <person name="Pangilinan J."/>
            <person name="Park H.-J."/>
            <person name="Ramirez L."/>
            <person name="Alfaro M."/>
            <person name="Sun H."/>
            <person name="Tritt A."/>
            <person name="Yoshinaga Y."/>
            <person name="Zwiers L.-H."/>
            <person name="Turgeon B."/>
            <person name="Goodwin S."/>
            <person name="Spatafora J."/>
            <person name="Crous P."/>
            <person name="Grigoriev I."/>
        </authorList>
    </citation>
    <scope>NUCLEOTIDE SEQUENCE</scope>
    <source>
        <strain evidence="5">ATCC 74209</strain>
    </source>
</reference>
<feature type="compositionally biased region" description="Basic and acidic residues" evidence="3">
    <location>
        <begin position="615"/>
        <end position="645"/>
    </location>
</feature>
<dbReference type="InterPro" id="IPR009449">
    <property type="entry name" value="Sec2_N"/>
</dbReference>
<feature type="region of interest" description="Disordered" evidence="3">
    <location>
        <begin position="350"/>
        <end position="380"/>
    </location>
</feature>
<name>A0A9P4JG58_9PLEO</name>
<evidence type="ECO:0000256" key="1">
    <source>
        <dbReference type="ARBA" id="ARBA00023054"/>
    </source>
</evidence>
<proteinExistence type="predicted"/>
<feature type="compositionally biased region" description="Basic and acidic residues" evidence="3">
    <location>
        <begin position="565"/>
        <end position="596"/>
    </location>
</feature>
<evidence type="ECO:0000313" key="6">
    <source>
        <dbReference type="Proteomes" id="UP000799536"/>
    </source>
</evidence>
<dbReference type="EMBL" id="ML994209">
    <property type="protein sequence ID" value="KAF2197684.1"/>
    <property type="molecule type" value="Genomic_DNA"/>
</dbReference>
<feature type="region of interest" description="Disordered" evidence="3">
    <location>
        <begin position="1"/>
        <end position="81"/>
    </location>
</feature>
<feature type="coiled-coil region" evidence="2">
    <location>
        <begin position="101"/>
        <end position="242"/>
    </location>
</feature>
<dbReference type="SUPFAM" id="SSF144284">
    <property type="entry name" value="Sec2 N-terminal region"/>
    <property type="match status" value="1"/>
</dbReference>
<evidence type="ECO:0000256" key="2">
    <source>
        <dbReference type="SAM" id="Coils"/>
    </source>
</evidence>
<feature type="domain" description="GDP/GTP exchange factor Sec2 N-terminal" evidence="4">
    <location>
        <begin position="101"/>
        <end position="240"/>
    </location>
</feature>
<protein>
    <submittedName>
        <fullName evidence="5">Sec2p-domain-containing protein</fullName>
    </submittedName>
</protein>
<organism evidence="5 6">
    <name type="scientific">Delitschia confertaspora ATCC 74209</name>
    <dbReference type="NCBI Taxonomy" id="1513339"/>
    <lineage>
        <taxon>Eukaryota</taxon>
        <taxon>Fungi</taxon>
        <taxon>Dikarya</taxon>
        <taxon>Ascomycota</taxon>
        <taxon>Pezizomycotina</taxon>
        <taxon>Dothideomycetes</taxon>
        <taxon>Pleosporomycetidae</taxon>
        <taxon>Pleosporales</taxon>
        <taxon>Delitschiaceae</taxon>
        <taxon>Delitschia</taxon>
    </lineage>
</organism>
<dbReference type="Gene3D" id="6.10.140.910">
    <property type="match status" value="1"/>
</dbReference>
<dbReference type="GO" id="GO:0051286">
    <property type="term" value="C:cell tip"/>
    <property type="evidence" value="ECO:0007669"/>
    <property type="project" value="TreeGrafter"/>
</dbReference>
<dbReference type="Proteomes" id="UP000799536">
    <property type="component" value="Unassembled WGS sequence"/>
</dbReference>
<dbReference type="Pfam" id="PF06428">
    <property type="entry name" value="Sec2p"/>
    <property type="match status" value="1"/>
</dbReference>
<dbReference type="CDD" id="cd21044">
    <property type="entry name" value="Rab11BD_RAB3IP_like"/>
    <property type="match status" value="1"/>
</dbReference>
<accession>A0A9P4JG58</accession>
<dbReference type="OrthoDB" id="1748564at2759"/>
<feature type="compositionally biased region" description="Low complexity" evidence="3">
    <location>
        <begin position="353"/>
        <end position="378"/>
    </location>
</feature>
<dbReference type="AlphaFoldDB" id="A0A9P4JG58"/>
<dbReference type="GO" id="GO:0006887">
    <property type="term" value="P:exocytosis"/>
    <property type="evidence" value="ECO:0007669"/>
    <property type="project" value="TreeGrafter"/>
</dbReference>
<dbReference type="Pfam" id="PF25555">
    <property type="entry name" value="RAB3A-like_C"/>
    <property type="match status" value="1"/>
</dbReference>
<gene>
    <name evidence="5" type="ORF">GQ43DRAFT_195379</name>
</gene>
<feature type="compositionally biased region" description="Polar residues" evidence="3">
    <location>
        <begin position="61"/>
        <end position="78"/>
    </location>
</feature>
<comment type="caution">
    <text evidence="5">The sequence shown here is derived from an EMBL/GenBank/DDBJ whole genome shotgun (WGS) entry which is preliminary data.</text>
</comment>
<sequence>MNVQAHLRSLSPTPKTRHTRALSKSTSTPHLGKMATVMTSPPQPPALFRTESEMNTIPDPRSNTPLSTLSRNGSTDSSMHPDLSQEVATLSTKLINAINYQTTLDDSLQQTRHELEKARERLVELEAAAKEHERMIQQGLLVEKEVYNKMEKQLLSELAEEKKRRIEAEKAKRKVDGEVEALTSALFEEANEMVAAARKDAEASEKRSEQLKHQLNDSELLLASQQEQLQDLKAVMQQMSERGDNDTNTYSTTAPSTPGLVPVDKISKLFEAANLTPNTPGSDDVPPDHPLHFSHLIHPVLRSDLPAFKDFQEMFKINIQSSAPPSRAASGNYSGLNVLGLAALSNGSTTSLPPLQKSTSVSSSTSSPRGSLSSPSSPAHLKDEKFYKRSLTEDIEPTLRLDIAPGLSWMARRTVLNSIAAGSLVVEPHPPPPKFRGPVFPCALCGESRKGDKYARKFRFKTSETDEAQKYPLCDYCLARLRTTCDYMAFLRMVAAGHWRAESEEEKKSAWEESIRLRERMFWARIGGGVVPAFVPLRESPRSPSFANGNGKDTRTSEESVISERALDSSEKSETKTEEGKEYDPFRSDRPGEVKRVSIGKTVISAEPDGSSPQEEQKTEDAAAEQPRDPVEDILVKKRSDEPKTESNTSKESQHQRSASTPYSSEKPPASNSRLSLAIPGSFY</sequence>
<feature type="region of interest" description="Disordered" evidence="3">
    <location>
        <begin position="537"/>
        <end position="684"/>
    </location>
</feature>
<feature type="compositionally biased region" description="Polar residues" evidence="3">
    <location>
        <begin position="646"/>
        <end position="675"/>
    </location>
</feature>
<evidence type="ECO:0000256" key="3">
    <source>
        <dbReference type="SAM" id="MobiDB-lite"/>
    </source>
</evidence>